<reference evidence="2" key="1">
    <citation type="submission" date="2016-11" db="EMBL/GenBank/DDBJ databases">
        <authorList>
            <person name="Varghese N."/>
            <person name="Submissions S."/>
        </authorList>
    </citation>
    <scope>NUCLEOTIDE SEQUENCE [LARGE SCALE GENOMIC DNA]</scope>
    <source>
        <strain evidence="2">DSM 24786</strain>
    </source>
</reference>
<evidence type="ECO:0000313" key="2">
    <source>
        <dbReference type="Proteomes" id="UP000183257"/>
    </source>
</evidence>
<dbReference type="RefSeq" id="WP_072303102.1">
    <property type="nucleotide sequence ID" value="NZ_FPIY01000002.1"/>
</dbReference>
<dbReference type="EMBL" id="FPIY01000002">
    <property type="protein sequence ID" value="SFW39689.1"/>
    <property type="molecule type" value="Genomic_DNA"/>
</dbReference>
<sequence length="279" mass="34112">MDVRLLIEQYTSFSLTIISPTIFELTNDKSMVYFHDDERADLFFIRLNEFLNTSFESPLDPKKRVSLFNLMEDFCVKYKHNDDFNQFLQTIKKTKEFFFKKRFYKYYISPYDIDFEISFAELINFQSNYSKHSYYHLTIIKNKLKKHFKKNNIPNYENEDYNEHLAYFKEAVLDDRLNFNQTHMVEKLGELFISYWELLNSNHQNRIQDLIHDFINKNGRLVQWKIDKPNDLTDVEEFFWTIKGLPKFRKNRLTDFIPKTWKPLIEKETNIDNMIKKNR</sequence>
<dbReference type="AlphaFoldDB" id="A0A1K1NWP0"/>
<gene>
    <name evidence="1" type="ORF">SAMN05660313_01421</name>
</gene>
<name>A0A1K1NWP0_9FLAO</name>
<dbReference type="Proteomes" id="UP000183257">
    <property type="component" value="Unassembled WGS sequence"/>
</dbReference>
<dbReference type="OrthoDB" id="9983710at2"/>
<dbReference type="STRING" id="76595.SAMN05660313_01421"/>
<accession>A0A1K1NWP0</accession>
<protein>
    <submittedName>
        <fullName evidence="1">Uncharacterized protein</fullName>
    </submittedName>
</protein>
<proteinExistence type="predicted"/>
<organism evidence="1 2">
    <name type="scientific">Cellulophaga fucicola</name>
    <dbReference type="NCBI Taxonomy" id="76595"/>
    <lineage>
        <taxon>Bacteria</taxon>
        <taxon>Pseudomonadati</taxon>
        <taxon>Bacteroidota</taxon>
        <taxon>Flavobacteriia</taxon>
        <taxon>Flavobacteriales</taxon>
        <taxon>Flavobacteriaceae</taxon>
        <taxon>Cellulophaga</taxon>
    </lineage>
</organism>
<evidence type="ECO:0000313" key="1">
    <source>
        <dbReference type="EMBL" id="SFW39689.1"/>
    </source>
</evidence>
<keyword evidence="2" id="KW-1185">Reference proteome</keyword>